<keyword evidence="7" id="KW-0449">Lipoprotein</keyword>
<keyword evidence="4" id="KW-0472">Membrane</keyword>
<keyword evidence="11" id="KW-1185">Reference proteome</keyword>
<dbReference type="Proteomes" id="UP000054058">
    <property type="component" value="Unassembled WGS sequence"/>
</dbReference>
<feature type="compositionally biased region" description="Polar residues" evidence="8">
    <location>
        <begin position="33"/>
        <end position="51"/>
    </location>
</feature>
<keyword evidence="1 9" id="KW-0732">Signal</keyword>
<feature type="signal peptide" evidence="9">
    <location>
        <begin position="1"/>
        <end position="20"/>
    </location>
</feature>
<evidence type="ECO:0000256" key="9">
    <source>
        <dbReference type="SAM" id="SignalP"/>
    </source>
</evidence>
<keyword evidence="2" id="KW-0133">Cell shape</keyword>
<comment type="caution">
    <text evidence="10">The sequence shown here is derived from an EMBL/GenBank/DDBJ whole genome shotgun (WGS) entry which is preliminary data.</text>
</comment>
<dbReference type="SUPFAM" id="SSF53822">
    <property type="entry name" value="Periplasmic binding protein-like I"/>
    <property type="match status" value="1"/>
</dbReference>
<keyword evidence="6" id="KW-0998">Cell outer membrane</keyword>
<organism evidence="10 11">
    <name type="scientific">Marinomonas ushuaiensis DSM 15871</name>
    <dbReference type="NCBI Taxonomy" id="1122207"/>
    <lineage>
        <taxon>Bacteria</taxon>
        <taxon>Pseudomonadati</taxon>
        <taxon>Pseudomonadota</taxon>
        <taxon>Gammaproteobacteria</taxon>
        <taxon>Oceanospirillales</taxon>
        <taxon>Oceanospirillaceae</taxon>
        <taxon>Marinomonas</taxon>
    </lineage>
</organism>
<evidence type="ECO:0000313" key="11">
    <source>
        <dbReference type="Proteomes" id="UP000054058"/>
    </source>
</evidence>
<dbReference type="GO" id="GO:0030234">
    <property type="term" value="F:enzyme regulator activity"/>
    <property type="evidence" value="ECO:0007669"/>
    <property type="project" value="TreeGrafter"/>
</dbReference>
<accession>X7E736</accession>
<keyword evidence="3" id="KW-0573">Peptidoglycan synthesis</keyword>
<dbReference type="InterPro" id="IPR007443">
    <property type="entry name" value="LpoA"/>
</dbReference>
<evidence type="ECO:0000256" key="1">
    <source>
        <dbReference type="ARBA" id="ARBA00022729"/>
    </source>
</evidence>
<evidence type="ECO:0000256" key="7">
    <source>
        <dbReference type="ARBA" id="ARBA00023288"/>
    </source>
</evidence>
<dbReference type="GO" id="GO:0008360">
    <property type="term" value="P:regulation of cell shape"/>
    <property type="evidence" value="ECO:0007669"/>
    <property type="project" value="UniProtKB-KW"/>
</dbReference>
<dbReference type="EMBL" id="JAMB01000002">
    <property type="protein sequence ID" value="ETX11767.1"/>
    <property type="molecule type" value="Genomic_DNA"/>
</dbReference>
<dbReference type="Gene3D" id="3.40.50.2300">
    <property type="match status" value="2"/>
</dbReference>
<dbReference type="PANTHER" id="PTHR38038:SF1">
    <property type="entry name" value="PENICILLIN-BINDING PROTEIN ACTIVATOR LPOA"/>
    <property type="match status" value="1"/>
</dbReference>
<dbReference type="PANTHER" id="PTHR38038">
    <property type="entry name" value="PENICILLIN-BINDING PROTEIN ACTIVATOR LPOA"/>
    <property type="match status" value="1"/>
</dbReference>
<dbReference type="eggNOG" id="COG3107">
    <property type="taxonomic scope" value="Bacteria"/>
</dbReference>
<dbReference type="PATRIC" id="fig|1122207.3.peg.794"/>
<dbReference type="GO" id="GO:0009252">
    <property type="term" value="P:peptidoglycan biosynthetic process"/>
    <property type="evidence" value="ECO:0007669"/>
    <property type="project" value="UniProtKB-KW"/>
</dbReference>
<feature type="chain" id="PRO_5004977600" description="LppC family lipoprotein" evidence="9">
    <location>
        <begin position="21"/>
        <end position="618"/>
    </location>
</feature>
<gene>
    <name evidence="10" type="ORF">MUS1_07430</name>
</gene>
<evidence type="ECO:0000256" key="4">
    <source>
        <dbReference type="ARBA" id="ARBA00023136"/>
    </source>
</evidence>
<dbReference type="GO" id="GO:0031241">
    <property type="term" value="C:periplasmic side of cell outer membrane"/>
    <property type="evidence" value="ECO:0007669"/>
    <property type="project" value="TreeGrafter"/>
</dbReference>
<feature type="region of interest" description="Disordered" evidence="8">
    <location>
        <begin position="33"/>
        <end position="55"/>
    </location>
</feature>
<evidence type="ECO:0008006" key="12">
    <source>
        <dbReference type="Google" id="ProtNLM"/>
    </source>
</evidence>
<protein>
    <recommendedName>
        <fullName evidence="12">LppC family lipoprotein</fullName>
    </recommendedName>
</protein>
<evidence type="ECO:0000256" key="8">
    <source>
        <dbReference type="SAM" id="MobiDB-lite"/>
    </source>
</evidence>
<dbReference type="Gene3D" id="1.25.40.650">
    <property type="match status" value="1"/>
</dbReference>
<proteinExistence type="predicted"/>
<keyword evidence="5" id="KW-0564">Palmitate</keyword>
<evidence type="ECO:0000256" key="5">
    <source>
        <dbReference type="ARBA" id="ARBA00023139"/>
    </source>
</evidence>
<dbReference type="SUPFAM" id="SSF48452">
    <property type="entry name" value="TPR-like"/>
    <property type="match status" value="1"/>
</dbReference>
<dbReference type="AlphaFoldDB" id="X7E736"/>
<evidence type="ECO:0000313" key="10">
    <source>
        <dbReference type="EMBL" id="ETX11767.1"/>
    </source>
</evidence>
<dbReference type="CDD" id="cd06339">
    <property type="entry name" value="PBP1_YraM_LppC_lipoprotein-like"/>
    <property type="match status" value="1"/>
</dbReference>
<dbReference type="InterPro" id="IPR028082">
    <property type="entry name" value="Peripla_BP_I"/>
</dbReference>
<name>X7E736_9GAMM</name>
<dbReference type="Pfam" id="PF04348">
    <property type="entry name" value="LppC"/>
    <property type="match status" value="1"/>
</dbReference>
<sequence length="618" mass="70280">MSLINYRIISLTLCSFLLSACNSMNLNMDQPQNTAQISEKTDSQGKNTQESVYHPLEKRTLSQETEATYQLALTLYEQGDYQQVIDKLENNVLYSSSPIQFKAYLLAAHAASYLDKTNESFHYLKEAELLSTARHPDNQNAIKETRATVFEHFGNWPEAVTIRMDLTYNLPLGQGEENQAKLWLAIQNLTQNEEDEFYQQNRPLLNGWLTISDILRDQSLSIEQQLATFEKWQQENPDHPAASSPPQDYQIMASLGEMAPQKIALMLPMNGNLGRASQAIIDGFFANFYNQKEARPQVFIINIDDYDNVKNALDAANEKQPDIIIGPLQKNNVAQVSRLNLPYPVIALNQLDINQHQKNLFHFSLNAEDEIQELINFAKQKGATNAAILSTQDTWALKQSDEFRAAAEKENVNITSNQSYANTPRGRQDAIQKLLLVDESYARKKLIEQWTRTKVESIARSREDLDYVYYIGKLNDAKQIRPLIDFYFAEKIPMLASSTLNDSAPEKSTNPSDIERIIFTEISALTPKSRSLEVLDKKQSSNILRRLQALGADAYLLANKHQLFTLLPSTRVSANTGIITIDDKGIFHKRPEIMTYRKGNLVYATSNQFFQQKEGSEE</sequence>
<evidence type="ECO:0000256" key="2">
    <source>
        <dbReference type="ARBA" id="ARBA00022960"/>
    </source>
</evidence>
<dbReference type="STRING" id="1122207.MUS1_07430"/>
<dbReference type="PROSITE" id="PS51257">
    <property type="entry name" value="PROKAR_LIPOPROTEIN"/>
    <property type="match status" value="1"/>
</dbReference>
<dbReference type="Gene3D" id="1.25.40.10">
    <property type="entry name" value="Tetratricopeptide repeat domain"/>
    <property type="match status" value="1"/>
</dbReference>
<evidence type="ECO:0000256" key="3">
    <source>
        <dbReference type="ARBA" id="ARBA00022984"/>
    </source>
</evidence>
<evidence type="ECO:0000256" key="6">
    <source>
        <dbReference type="ARBA" id="ARBA00023237"/>
    </source>
</evidence>
<reference evidence="10 11" key="1">
    <citation type="submission" date="2014-01" db="EMBL/GenBank/DDBJ databases">
        <title>Marinomonas ushuaiensis DSM 15871 Genome Sequencing.</title>
        <authorList>
            <person name="Lai Q."/>
            <person name="Shao Z.S."/>
        </authorList>
    </citation>
    <scope>NUCLEOTIDE SEQUENCE [LARGE SCALE GENOMIC DNA]</scope>
    <source>
        <strain evidence="10 11">DSM 15871</strain>
    </source>
</reference>
<dbReference type="InterPro" id="IPR011990">
    <property type="entry name" value="TPR-like_helical_dom_sf"/>
</dbReference>
<dbReference type="OrthoDB" id="6708821at2"/>